<keyword evidence="5" id="KW-1185">Reference proteome</keyword>
<dbReference type="SMART" id="SM00875">
    <property type="entry name" value="BACK"/>
    <property type="match status" value="1"/>
</dbReference>
<dbReference type="Gene3D" id="3.30.710.10">
    <property type="entry name" value="Potassium Channel Kv1.1, Chain A"/>
    <property type="match status" value="1"/>
</dbReference>
<dbReference type="Pfam" id="PF07707">
    <property type="entry name" value="BACK"/>
    <property type="match status" value="1"/>
</dbReference>
<evidence type="ECO:0000256" key="1">
    <source>
        <dbReference type="ARBA" id="ARBA00004496"/>
    </source>
</evidence>
<dbReference type="InterPro" id="IPR038648">
    <property type="entry name" value="PHR_sf"/>
</dbReference>
<dbReference type="InterPro" id="IPR000210">
    <property type="entry name" value="BTB/POZ_dom"/>
</dbReference>
<evidence type="ECO:0000256" key="2">
    <source>
        <dbReference type="ARBA" id="ARBA00022490"/>
    </source>
</evidence>
<feature type="domain" description="BTB" evidence="3">
    <location>
        <begin position="31"/>
        <end position="99"/>
    </location>
</feature>
<dbReference type="Gene3D" id="1.25.40.420">
    <property type="match status" value="1"/>
</dbReference>
<evidence type="ECO:0000313" key="5">
    <source>
        <dbReference type="Proteomes" id="UP000596742"/>
    </source>
</evidence>
<dbReference type="EMBL" id="UYJE01010392">
    <property type="protein sequence ID" value="VDI82796.1"/>
    <property type="molecule type" value="Genomic_DNA"/>
</dbReference>
<name>A0A8B6HPE7_MYTGA</name>
<comment type="caution">
    <text evidence="4">The sequence shown here is derived from an EMBL/GenBank/DDBJ whole genome shotgun (WGS) entry which is preliminary data.</text>
</comment>
<gene>
    <name evidence="4" type="ORF">MGAL_10B060277</name>
</gene>
<dbReference type="SMART" id="SM00225">
    <property type="entry name" value="BTB"/>
    <property type="match status" value="1"/>
</dbReference>
<dbReference type="Proteomes" id="UP000596742">
    <property type="component" value="Unassembled WGS sequence"/>
</dbReference>
<dbReference type="SUPFAM" id="SSF54695">
    <property type="entry name" value="POZ domain"/>
    <property type="match status" value="1"/>
</dbReference>
<comment type="subcellular location">
    <subcellularLocation>
        <location evidence="1">Cytoplasm</location>
    </subcellularLocation>
</comment>
<dbReference type="InterPro" id="IPR012983">
    <property type="entry name" value="PHR"/>
</dbReference>
<keyword evidence="2" id="KW-0963">Cytoplasm</keyword>
<dbReference type="OrthoDB" id="6073667at2759"/>
<evidence type="ECO:0000313" key="4">
    <source>
        <dbReference type="EMBL" id="VDI82796.1"/>
    </source>
</evidence>
<dbReference type="Gene3D" id="2.60.120.820">
    <property type="entry name" value="PHR domain"/>
    <property type="match status" value="1"/>
</dbReference>
<dbReference type="PANTHER" id="PTHR45774">
    <property type="entry name" value="BTB/POZ DOMAIN-CONTAINING"/>
    <property type="match status" value="1"/>
</dbReference>
<dbReference type="InterPro" id="IPR011705">
    <property type="entry name" value="BACK"/>
</dbReference>
<dbReference type="PROSITE" id="PS50097">
    <property type="entry name" value="BTB"/>
    <property type="match status" value="1"/>
</dbReference>
<dbReference type="GO" id="GO:0005829">
    <property type="term" value="C:cytosol"/>
    <property type="evidence" value="ECO:0007669"/>
    <property type="project" value="TreeGrafter"/>
</dbReference>
<organism evidence="4 5">
    <name type="scientific">Mytilus galloprovincialis</name>
    <name type="common">Mediterranean mussel</name>
    <dbReference type="NCBI Taxonomy" id="29158"/>
    <lineage>
        <taxon>Eukaryota</taxon>
        <taxon>Metazoa</taxon>
        <taxon>Spiralia</taxon>
        <taxon>Lophotrochozoa</taxon>
        <taxon>Mollusca</taxon>
        <taxon>Bivalvia</taxon>
        <taxon>Autobranchia</taxon>
        <taxon>Pteriomorphia</taxon>
        <taxon>Mytilida</taxon>
        <taxon>Mytiloidea</taxon>
        <taxon>Mytilidae</taxon>
        <taxon>Mytilinae</taxon>
        <taxon>Mytilus</taxon>
    </lineage>
</organism>
<dbReference type="PANTHER" id="PTHR45774:SF4">
    <property type="entry name" value="AXUNDEAD, ISOFORM F"/>
    <property type="match status" value="1"/>
</dbReference>
<dbReference type="AlphaFoldDB" id="A0A8B6HPE7"/>
<dbReference type="GO" id="GO:0022008">
    <property type="term" value="P:neurogenesis"/>
    <property type="evidence" value="ECO:0007669"/>
    <property type="project" value="TreeGrafter"/>
</dbReference>
<accession>A0A8B6HPE7</accession>
<protein>
    <submittedName>
        <fullName evidence="4">BTB/POZ domain-containing protein 3/6</fullName>
    </submittedName>
</protein>
<dbReference type="Pfam" id="PF00651">
    <property type="entry name" value="BTB"/>
    <property type="match status" value="1"/>
</dbReference>
<reference evidence="4" key="1">
    <citation type="submission" date="2018-11" db="EMBL/GenBank/DDBJ databases">
        <authorList>
            <person name="Alioto T."/>
            <person name="Alioto T."/>
        </authorList>
    </citation>
    <scope>NUCLEOTIDE SEQUENCE</scope>
</reference>
<sequence>MTTHDGEEKDWQSGRSIAECNRYMFAHQLGCDVTFLVGNDSNPIPAHKYVLASRSSVFFAMFYGAVAETNDEIQIPDIEPEVFSTLLKYLYYEDLAVSGEQTASLMYAANKYCVTKVVRKCRKLLQEALTVDTVCSTMESAHLFDDHELHKKCLEMILLEPQKCLQSEAFLHLCPDCLMPIISSDDLIIDEATVLNVLLKWAETECRRQQLTVCDVNIKNVLGKVLYEVRFPVMDIQFFADQVGKRDILSKSERISVFTFLCGSSKSIPDDLFKTTPRGQRQLQTTIALQDPQTPQNTHTPQQRICLRFLRDGHVALRNENLWYVGQKSDKIDFSASKTIYIHGIILYGCGVESASYTVEATILRAGLSTTNLSKVHTKVTVNKEKTFNIFFPKSIYIVPNIRYTITVIMQGPRTYWGEGGEEHVTSDGVKFEFSKTIGETNGTDTDHGQIPGLIFSK</sequence>
<proteinExistence type="predicted"/>
<evidence type="ECO:0000259" key="3">
    <source>
        <dbReference type="PROSITE" id="PS50097"/>
    </source>
</evidence>
<dbReference type="Pfam" id="PF08005">
    <property type="entry name" value="PHR"/>
    <property type="match status" value="1"/>
</dbReference>
<dbReference type="InterPro" id="IPR011333">
    <property type="entry name" value="SKP1/BTB/POZ_sf"/>
</dbReference>